<proteinExistence type="predicted"/>
<feature type="signal peptide" evidence="1">
    <location>
        <begin position="1"/>
        <end position="21"/>
    </location>
</feature>
<dbReference type="PROSITE" id="PS51257">
    <property type="entry name" value="PROKAR_LIPOPROTEIN"/>
    <property type="match status" value="1"/>
</dbReference>
<keyword evidence="1" id="KW-0732">Signal</keyword>
<feature type="domain" description="SsuA/THI5-like" evidence="2">
    <location>
        <begin position="49"/>
        <end position="264"/>
    </location>
</feature>
<gene>
    <name evidence="3" type="ORF">CHF27_004015</name>
</gene>
<dbReference type="InterPro" id="IPR015168">
    <property type="entry name" value="SsuA/THI5"/>
</dbReference>
<organism evidence="3 4">
    <name type="scientific">Romboutsia maritimum</name>
    <dbReference type="NCBI Taxonomy" id="2020948"/>
    <lineage>
        <taxon>Bacteria</taxon>
        <taxon>Bacillati</taxon>
        <taxon>Bacillota</taxon>
        <taxon>Clostridia</taxon>
        <taxon>Peptostreptococcales</taxon>
        <taxon>Peptostreptococcaceae</taxon>
        <taxon>Romboutsia</taxon>
    </lineage>
</organism>
<dbReference type="OrthoDB" id="9815602at2"/>
<dbReference type="GO" id="GO:0009228">
    <property type="term" value="P:thiamine biosynthetic process"/>
    <property type="evidence" value="ECO:0007669"/>
    <property type="project" value="InterPro"/>
</dbReference>
<keyword evidence="4" id="KW-1185">Reference proteome</keyword>
<dbReference type="Proteomes" id="UP000243494">
    <property type="component" value="Unassembled WGS sequence"/>
</dbReference>
<evidence type="ECO:0000313" key="3">
    <source>
        <dbReference type="EMBL" id="RDY24255.1"/>
    </source>
</evidence>
<dbReference type="EMBL" id="NOJZ02000004">
    <property type="protein sequence ID" value="RDY24255.1"/>
    <property type="molecule type" value="Genomic_DNA"/>
</dbReference>
<evidence type="ECO:0000313" key="4">
    <source>
        <dbReference type="Proteomes" id="UP000243494"/>
    </source>
</evidence>
<evidence type="ECO:0000259" key="2">
    <source>
        <dbReference type="Pfam" id="PF09084"/>
    </source>
</evidence>
<dbReference type="Pfam" id="PF09084">
    <property type="entry name" value="NMT1"/>
    <property type="match status" value="1"/>
</dbReference>
<dbReference type="InterPro" id="IPR027939">
    <property type="entry name" value="NMT1/THI5"/>
</dbReference>
<protein>
    <submittedName>
        <fullName evidence="3">ABC transporter substrate-binding protein</fullName>
    </submittedName>
</protein>
<reference evidence="3 4" key="1">
    <citation type="journal article" date="2017" name="Genome Announc.">
        <title>Draft Genome Sequence of Romboutsia maritimum sp. nov. Strain CCRI-22766(T), Isolated from Coastal Estuarine Mud.</title>
        <authorList>
            <person name="Maheux A.F."/>
            <person name="Boudreau D.K."/>
            <person name="Berube E."/>
            <person name="Boissinot M."/>
            <person name="Raymond F."/>
            <person name="Brodeur S."/>
            <person name="Corbeil J."/>
            <person name="Brightwell G."/>
            <person name="Broda D."/>
            <person name="Omar R.F."/>
            <person name="Bergeron M.G."/>
        </authorList>
    </citation>
    <scope>NUCLEOTIDE SEQUENCE [LARGE SCALE GENOMIC DNA]</scope>
    <source>
        <strain evidence="3 4">CCRI-22766</strain>
    </source>
</reference>
<accession>A0A371IUV7</accession>
<dbReference type="PANTHER" id="PTHR31528">
    <property type="entry name" value="4-AMINO-5-HYDROXYMETHYL-2-METHYLPYRIMIDINE PHOSPHATE SYNTHASE THI11-RELATED"/>
    <property type="match status" value="1"/>
</dbReference>
<dbReference type="AlphaFoldDB" id="A0A371IUV7"/>
<dbReference type="RefSeq" id="WP_095406142.1">
    <property type="nucleotide sequence ID" value="NZ_NOJZ02000004.1"/>
</dbReference>
<feature type="chain" id="PRO_5038436015" evidence="1">
    <location>
        <begin position="22"/>
        <end position="336"/>
    </location>
</feature>
<name>A0A371IUV7_9FIRM</name>
<evidence type="ECO:0000256" key="1">
    <source>
        <dbReference type="SAM" id="SignalP"/>
    </source>
</evidence>
<dbReference type="PANTHER" id="PTHR31528:SF3">
    <property type="entry name" value="THIAMINE BIOSYNTHESIS PROTEIN HI_0357-RELATED"/>
    <property type="match status" value="1"/>
</dbReference>
<dbReference type="Gene3D" id="3.40.190.10">
    <property type="entry name" value="Periplasmic binding protein-like II"/>
    <property type="match status" value="2"/>
</dbReference>
<sequence length="336" mass="37582">MKLKKIVSLGLISTLSMLSLVGCSSKEQKSGDINKKLEKVTMVLDWTPNTNHTGLFVALENGYFKDEGLDVDIVQPPEGGAATLVATGKADFGISYQEEVTFAKTSKDPLPIKAVATVIQHNTSGFASPKGKEITSAKNFEDKTYGGWGSPSENAILDAVMKKEGKDFKKLKVVDIGTDDFFTATQKNVDFAWIFEGWDVMQAKLKGVDLNFIPIKDLDKRLDYYTPLIISSEKLLKENPNIAKKFLKATTKGYEYAIKNPTEAAKILIKHAPEIDEELAIKSQEYLADKYKDDASKWGEMKDIIWNNYTSFLKEYKLINKDMKPSDAYTNEFLPQ</sequence>
<comment type="caution">
    <text evidence="3">The sequence shown here is derived from an EMBL/GenBank/DDBJ whole genome shotgun (WGS) entry which is preliminary data.</text>
</comment>
<dbReference type="SUPFAM" id="SSF53850">
    <property type="entry name" value="Periplasmic binding protein-like II"/>
    <property type="match status" value="1"/>
</dbReference>